<accession>A0A1G2CBA6</accession>
<dbReference type="PANTHER" id="PTHR31272:SF9">
    <property type="entry name" value="BLL1027 PROTEIN"/>
    <property type="match status" value="1"/>
</dbReference>
<dbReference type="STRING" id="1798647.A2855_01330"/>
<keyword evidence="1" id="KW-1133">Transmembrane helix</keyword>
<organism evidence="2 3">
    <name type="scientific">Candidatus Liptonbacteria bacterium RIFCSPHIGHO2_01_FULL_57_28</name>
    <dbReference type="NCBI Taxonomy" id="1798647"/>
    <lineage>
        <taxon>Bacteria</taxon>
        <taxon>Candidatus Liptoniibacteriota</taxon>
    </lineage>
</organism>
<gene>
    <name evidence="2" type="ORF">A2855_01330</name>
</gene>
<evidence type="ECO:0000313" key="3">
    <source>
        <dbReference type="Proteomes" id="UP000179059"/>
    </source>
</evidence>
<dbReference type="InterPro" id="IPR051790">
    <property type="entry name" value="Cytochrome_c-biogenesis_DsbD"/>
</dbReference>
<dbReference type="EMBL" id="MHKX01000004">
    <property type="protein sequence ID" value="OGY98655.1"/>
    <property type="molecule type" value="Genomic_DNA"/>
</dbReference>
<dbReference type="PANTHER" id="PTHR31272">
    <property type="entry name" value="CYTOCHROME C-TYPE BIOGENESIS PROTEIN HI_1454-RELATED"/>
    <property type="match status" value="1"/>
</dbReference>
<proteinExistence type="predicted"/>
<feature type="transmembrane region" description="Helical" evidence="1">
    <location>
        <begin position="193"/>
        <end position="213"/>
    </location>
</feature>
<feature type="transmembrane region" description="Helical" evidence="1">
    <location>
        <begin position="39"/>
        <end position="59"/>
    </location>
</feature>
<feature type="transmembrane region" description="Helical" evidence="1">
    <location>
        <begin position="71"/>
        <end position="93"/>
    </location>
</feature>
<feature type="transmembrane region" description="Helical" evidence="1">
    <location>
        <begin position="123"/>
        <end position="145"/>
    </location>
</feature>
<dbReference type="AlphaFoldDB" id="A0A1G2CBA6"/>
<sequence>MAFLAIAFIAGLLTVLAPCILPLLPVVIGSSAAGRSRSTPYVVVGSLALSIIAFTYFLKASTAFIMVPPSVWMYLSGGILVVFGLVLLFPGWWEKLPGLAQLSAGSNKMVGVGYQRRGFWGDALVGAALGPVFSTCSPTYFVILASVLPASFALGTLYLFAYTLGLALVLLLVGFLGQRFANRLSGLADPKSWFKRGIGALFILLGLAIASGYEKKLETAILNGGYFDITKVEQMLLERAQ</sequence>
<keyword evidence="1" id="KW-0812">Transmembrane</keyword>
<comment type="caution">
    <text evidence="2">The sequence shown here is derived from an EMBL/GenBank/DDBJ whole genome shotgun (WGS) entry which is preliminary data.</text>
</comment>
<reference evidence="2 3" key="1">
    <citation type="journal article" date="2016" name="Nat. Commun.">
        <title>Thousands of microbial genomes shed light on interconnected biogeochemical processes in an aquifer system.</title>
        <authorList>
            <person name="Anantharaman K."/>
            <person name="Brown C.T."/>
            <person name="Hug L.A."/>
            <person name="Sharon I."/>
            <person name="Castelle C.J."/>
            <person name="Probst A.J."/>
            <person name="Thomas B.C."/>
            <person name="Singh A."/>
            <person name="Wilkins M.J."/>
            <person name="Karaoz U."/>
            <person name="Brodie E.L."/>
            <person name="Williams K.H."/>
            <person name="Hubbard S.S."/>
            <person name="Banfield J.F."/>
        </authorList>
    </citation>
    <scope>NUCLEOTIDE SEQUENCE [LARGE SCALE GENOMIC DNA]</scope>
</reference>
<keyword evidence="1" id="KW-0472">Membrane</keyword>
<dbReference type="Proteomes" id="UP000179059">
    <property type="component" value="Unassembled WGS sequence"/>
</dbReference>
<evidence type="ECO:0000256" key="1">
    <source>
        <dbReference type="SAM" id="Phobius"/>
    </source>
</evidence>
<protein>
    <submittedName>
        <fullName evidence="2">Uncharacterized protein</fullName>
    </submittedName>
</protein>
<evidence type="ECO:0000313" key="2">
    <source>
        <dbReference type="EMBL" id="OGY98655.1"/>
    </source>
</evidence>
<name>A0A1G2CBA6_9BACT</name>
<feature type="transmembrane region" description="Helical" evidence="1">
    <location>
        <begin position="157"/>
        <end position="181"/>
    </location>
</feature>